<organism evidence="1 2">
    <name type="scientific">Methanothermobacter tenebrarum</name>
    <dbReference type="NCBI Taxonomy" id="680118"/>
    <lineage>
        <taxon>Archaea</taxon>
        <taxon>Methanobacteriati</taxon>
        <taxon>Methanobacteriota</taxon>
        <taxon>Methanomada group</taxon>
        <taxon>Methanobacteria</taxon>
        <taxon>Methanobacteriales</taxon>
        <taxon>Methanobacteriaceae</taxon>
        <taxon>Methanothermobacter</taxon>
    </lineage>
</organism>
<keyword evidence="2" id="KW-1185">Reference proteome</keyword>
<evidence type="ECO:0000313" key="2">
    <source>
        <dbReference type="Proteomes" id="UP000249782"/>
    </source>
</evidence>
<accession>A0A328PI57</accession>
<protein>
    <submittedName>
        <fullName evidence="1">Uncharacterized protein</fullName>
    </submittedName>
</protein>
<comment type="caution">
    <text evidence="1">The sequence shown here is derived from an EMBL/GenBank/DDBJ whole genome shotgun (WGS) entry which is preliminary data.</text>
</comment>
<sequence length="132" mass="15846">MEIDTSTPSKFKKTLMKLKRKKRILRRLKKKLMEDIRDIEVDYLIKRIAIRQEIEDYEANPSTFKKLVGKDSHTLRLKALKKIEKDRETRIKPYNEIREQINKLLDDIDETLMELTSPGSKVKKEFNPPEFR</sequence>
<dbReference type="Proteomes" id="UP000249782">
    <property type="component" value="Unassembled WGS sequence"/>
</dbReference>
<dbReference type="AlphaFoldDB" id="A0A328PI57"/>
<dbReference type="EMBL" id="QLOE01000003">
    <property type="protein sequence ID" value="RAO79336.1"/>
    <property type="molecule type" value="Genomic_DNA"/>
</dbReference>
<evidence type="ECO:0000313" key="1">
    <source>
        <dbReference type="EMBL" id="RAO79336.1"/>
    </source>
</evidence>
<reference evidence="1 2" key="1">
    <citation type="submission" date="2018-06" db="EMBL/GenBank/DDBJ databases">
        <title>Draft genome sequence of hyperthermophilic methanogen Methanothermobacter tenebrarum sp. MCM-B 1447.</title>
        <authorList>
            <person name="Pore S.D."/>
            <person name="Dagar S."/>
            <person name="Dhakephalkar P.K."/>
        </authorList>
    </citation>
    <scope>NUCLEOTIDE SEQUENCE [LARGE SCALE GENOMIC DNA]</scope>
    <source>
        <strain evidence="1 2">MCM B 1447</strain>
    </source>
</reference>
<proteinExistence type="predicted"/>
<name>A0A328PI57_9EURY</name>
<gene>
    <name evidence="1" type="ORF">DPC56_03230</name>
</gene>